<dbReference type="PANTHER" id="PTHR35400:SF1">
    <property type="entry name" value="SLR1083 PROTEIN"/>
    <property type="match status" value="1"/>
</dbReference>
<feature type="domain" description="Putative restriction endonuclease" evidence="1">
    <location>
        <begin position="11"/>
        <end position="181"/>
    </location>
</feature>
<sequence>MELLTYKFTIEHYELMEKVGIFQPEARVELIRGDIVVMSPVGLKHAVTINRLTRFWVQQLGEQAIVSIQNPFRIPDYCEPEPDIAILKPRQDFYANKFPVPEDILLIIEVADTSLRYDQTTKLSLYAESLIPDYWIANLENNTLEIYRHPQNTSYGQQSIIDRNEIPFAPLAFPDITLTLEVLYG</sequence>
<protein>
    <submittedName>
        <fullName evidence="2">Uma2 family endonuclease</fullName>
    </submittedName>
</protein>
<dbReference type="Proteomes" id="UP000830835">
    <property type="component" value="Unassembled WGS sequence"/>
</dbReference>
<organism evidence="2 3">
    <name type="scientific">Thermostichus vulcanus str. 'Rupite'</name>
    <dbReference type="NCBI Taxonomy" id="2813851"/>
    <lineage>
        <taxon>Bacteria</taxon>
        <taxon>Bacillati</taxon>
        <taxon>Cyanobacteriota</taxon>
        <taxon>Cyanophyceae</taxon>
        <taxon>Thermostichales</taxon>
        <taxon>Thermostichaceae</taxon>
        <taxon>Thermostichus</taxon>
    </lineage>
</organism>
<evidence type="ECO:0000259" key="1">
    <source>
        <dbReference type="Pfam" id="PF05685"/>
    </source>
</evidence>
<dbReference type="RefSeq" id="WP_244348659.1">
    <property type="nucleotide sequence ID" value="NZ_JAFIRA010000002.1"/>
</dbReference>
<name>A0ABT0C722_THEVL</name>
<dbReference type="EMBL" id="JAFIRA010000002">
    <property type="protein sequence ID" value="MCJ2541565.1"/>
    <property type="molecule type" value="Genomic_DNA"/>
</dbReference>
<keyword evidence="2" id="KW-0378">Hydrolase</keyword>
<dbReference type="Gene3D" id="3.90.1570.10">
    <property type="entry name" value="tt1808, chain A"/>
    <property type="match status" value="1"/>
</dbReference>
<dbReference type="CDD" id="cd06260">
    <property type="entry name" value="DUF820-like"/>
    <property type="match status" value="1"/>
</dbReference>
<keyword evidence="2" id="KW-0255">Endonuclease</keyword>
<keyword evidence="2" id="KW-0540">Nuclease</keyword>
<dbReference type="Pfam" id="PF05685">
    <property type="entry name" value="Uma2"/>
    <property type="match status" value="1"/>
</dbReference>
<evidence type="ECO:0000313" key="3">
    <source>
        <dbReference type="Proteomes" id="UP000830835"/>
    </source>
</evidence>
<evidence type="ECO:0000313" key="2">
    <source>
        <dbReference type="EMBL" id="MCJ2541565.1"/>
    </source>
</evidence>
<reference evidence="2" key="1">
    <citation type="submission" date="2021-02" db="EMBL/GenBank/DDBJ databases">
        <title>The CRISPR/cas machinery reduction and long-range gene transfer in the hot spring cyanobacterium Synechococcus.</title>
        <authorList>
            <person name="Dvorak P."/>
            <person name="Jahodarova E."/>
            <person name="Hasler P."/>
            <person name="Poulickova A."/>
        </authorList>
    </citation>
    <scope>NUCLEOTIDE SEQUENCE</scope>
    <source>
        <strain evidence="2">Rupite</strain>
    </source>
</reference>
<keyword evidence="3" id="KW-1185">Reference proteome</keyword>
<dbReference type="InterPro" id="IPR012296">
    <property type="entry name" value="Nuclease_put_TT1808"/>
</dbReference>
<dbReference type="InterPro" id="IPR008538">
    <property type="entry name" value="Uma2"/>
</dbReference>
<dbReference type="SUPFAM" id="SSF52980">
    <property type="entry name" value="Restriction endonuclease-like"/>
    <property type="match status" value="1"/>
</dbReference>
<proteinExistence type="predicted"/>
<accession>A0ABT0C722</accession>
<dbReference type="InterPro" id="IPR011335">
    <property type="entry name" value="Restrct_endonuc-II-like"/>
</dbReference>
<dbReference type="PANTHER" id="PTHR35400">
    <property type="entry name" value="SLR1083 PROTEIN"/>
    <property type="match status" value="1"/>
</dbReference>
<dbReference type="GO" id="GO:0004519">
    <property type="term" value="F:endonuclease activity"/>
    <property type="evidence" value="ECO:0007669"/>
    <property type="project" value="UniProtKB-KW"/>
</dbReference>
<comment type="caution">
    <text evidence="2">The sequence shown here is derived from an EMBL/GenBank/DDBJ whole genome shotgun (WGS) entry which is preliminary data.</text>
</comment>
<gene>
    <name evidence="2" type="ORF">JX360_01370</name>
</gene>